<feature type="compositionally biased region" description="Basic residues" evidence="1">
    <location>
        <begin position="1499"/>
        <end position="1510"/>
    </location>
</feature>
<feature type="compositionally biased region" description="Basic and acidic residues" evidence="1">
    <location>
        <begin position="1474"/>
        <end position="1483"/>
    </location>
</feature>
<feature type="compositionally biased region" description="Basic and acidic residues" evidence="1">
    <location>
        <begin position="1620"/>
        <end position="1636"/>
    </location>
</feature>
<feature type="compositionally biased region" description="Polar residues" evidence="1">
    <location>
        <begin position="1202"/>
        <end position="1218"/>
    </location>
</feature>
<evidence type="ECO:0000313" key="2">
    <source>
        <dbReference type="Proteomes" id="UP000322000"/>
    </source>
</evidence>
<feature type="compositionally biased region" description="Basic residues" evidence="1">
    <location>
        <begin position="1587"/>
        <end position="1601"/>
    </location>
</feature>
<dbReference type="KEGG" id="tnl:113508669"/>
<dbReference type="RefSeq" id="XP_026747552.1">
    <property type="nucleotide sequence ID" value="XM_026891751.1"/>
</dbReference>
<feature type="region of interest" description="Disordered" evidence="1">
    <location>
        <begin position="1194"/>
        <end position="1218"/>
    </location>
</feature>
<feature type="region of interest" description="Disordered" evidence="1">
    <location>
        <begin position="1268"/>
        <end position="1959"/>
    </location>
</feature>
<keyword evidence="2" id="KW-1185">Reference proteome</keyword>
<feature type="region of interest" description="Disordered" evidence="1">
    <location>
        <begin position="689"/>
        <end position="715"/>
    </location>
</feature>
<dbReference type="OrthoDB" id="7490640at2759"/>
<keyword evidence="3" id="KW-0418">Kinase</keyword>
<protein>
    <submittedName>
        <fullName evidence="3">Probable serine/threonine-protein kinase DDB_G0282963</fullName>
    </submittedName>
</protein>
<proteinExistence type="predicted"/>
<gene>
    <name evidence="3" type="primary">LOC113508669</name>
</gene>
<feature type="compositionally biased region" description="Acidic residues" evidence="1">
    <location>
        <begin position="1867"/>
        <end position="1885"/>
    </location>
</feature>
<feature type="compositionally biased region" description="Basic and acidic residues" evidence="1">
    <location>
        <begin position="1007"/>
        <end position="1017"/>
    </location>
</feature>
<feature type="compositionally biased region" description="Basic and acidic residues" evidence="1">
    <location>
        <begin position="1577"/>
        <end position="1586"/>
    </location>
</feature>
<feature type="compositionally biased region" description="Polar residues" evidence="1">
    <location>
        <begin position="1331"/>
        <end position="1356"/>
    </location>
</feature>
<feature type="compositionally biased region" description="Basic and acidic residues" evidence="1">
    <location>
        <begin position="88"/>
        <end position="111"/>
    </location>
</feature>
<dbReference type="GO" id="GO:0016301">
    <property type="term" value="F:kinase activity"/>
    <property type="evidence" value="ECO:0007669"/>
    <property type="project" value="UniProtKB-KW"/>
</dbReference>
<feature type="region of interest" description="Disordered" evidence="1">
    <location>
        <begin position="1007"/>
        <end position="1125"/>
    </location>
</feature>
<feature type="compositionally biased region" description="Basic and acidic residues" evidence="1">
    <location>
        <begin position="1855"/>
        <end position="1866"/>
    </location>
</feature>
<feature type="compositionally biased region" description="Basic and acidic residues" evidence="1">
    <location>
        <begin position="55"/>
        <end position="64"/>
    </location>
</feature>
<feature type="compositionally biased region" description="Polar residues" evidence="1">
    <location>
        <begin position="1278"/>
        <end position="1288"/>
    </location>
</feature>
<dbReference type="Proteomes" id="UP000322000">
    <property type="component" value="Chromosome 3"/>
</dbReference>
<accession>A0A7E5X553</accession>
<feature type="compositionally biased region" description="Basic and acidic residues" evidence="1">
    <location>
        <begin position="1109"/>
        <end position="1125"/>
    </location>
</feature>
<feature type="compositionally biased region" description="Basic and acidic residues" evidence="1">
    <location>
        <begin position="1376"/>
        <end position="1425"/>
    </location>
</feature>
<evidence type="ECO:0000313" key="3">
    <source>
        <dbReference type="RefSeq" id="XP_026747552.1"/>
    </source>
</evidence>
<evidence type="ECO:0000256" key="1">
    <source>
        <dbReference type="SAM" id="MobiDB-lite"/>
    </source>
</evidence>
<keyword evidence="3" id="KW-0808">Transferase</keyword>
<feature type="compositionally biased region" description="Basic and acidic residues" evidence="1">
    <location>
        <begin position="1318"/>
        <end position="1330"/>
    </location>
</feature>
<feature type="compositionally biased region" description="Basic residues" evidence="1">
    <location>
        <begin position="1359"/>
        <end position="1375"/>
    </location>
</feature>
<feature type="compositionally biased region" description="Basic and acidic residues" evidence="1">
    <location>
        <begin position="1715"/>
        <end position="1743"/>
    </location>
</feature>
<feature type="region of interest" description="Disordered" evidence="1">
    <location>
        <begin position="878"/>
        <end position="924"/>
    </location>
</feature>
<feature type="compositionally biased region" description="Polar residues" evidence="1">
    <location>
        <begin position="892"/>
        <end position="910"/>
    </location>
</feature>
<feature type="compositionally biased region" description="Basic residues" evidence="1">
    <location>
        <begin position="1896"/>
        <end position="1912"/>
    </location>
</feature>
<feature type="compositionally biased region" description="Basic residues" evidence="1">
    <location>
        <begin position="1744"/>
        <end position="1761"/>
    </location>
</feature>
<dbReference type="GeneID" id="113508669"/>
<sequence length="1959" mass="217902">MTMIVINSLSFIISVDNSELYAQEEQTHRRQNPGKFQNARFLIEPRSSAPQARYRSRDDQHEGFRPNFHPDQTQVPLALRRNVQSELSGRRSDRRGYSDNHADHFEVHDGDLLQSPSGFQAPKRRREDFSQIHQENQLLQHGSGLRDSSSIKGLDYHQPARSPAYSSHSDTEEVDHHTFIHNDGINNDYQVPQYLPSKRPKPIYYKPNPTPPAYQRPKTFENPLLRGGKQNFGNEYIDNEPEVYVRETKRFAVSRNTGPSQPRRRNNEGSTKEGQAITDHVREFERNAQEYINKALKEASEAEEYAKEIANKVKAYASINKDDQKSYPNIAPVFAPANGENNLEFADNSHQNIPDHESDKVDVVDDGPVYQAPVYYVPTGKFDNNPRYRDVYPNVVAKPYRPVLDYPVHVRKGYNPRQVSGNVNVVANANPSNVDGANNSNDNEQEINVADNPQSIPSVNEGSNVHVVENAVDNNIQDNVKVVDNGEKVTFVDNTSHGPNNGVNIVESPANNLIRPGVWNQGPNSHLLRNDHQTNEQAYNIPTYYVPNGKFSNNPRFKDIYPNIKPNYGPLDYPVHVRKGYIPRRVTSNVIFVDSAPTQNVGKPVNIADNSQNDPIVNEDNANKVKVVENAVNNNEQGTVNIVNPSDDQNQNDGEKVTVVNSNPVIGSNNGVNVVDSPITNPNRPGLWNQGPNSHLLRNQPNNGKQINQAPSNFPYEKFGNNPRYKDLYPNVNNPNHGPFNKVDVVENAANHNQDKVQIAEPANVSNTDEEKVEFVNNEESNIGNAGDNIVGPVAKPDVPNHWNQSPDNSHLLRDKKPIAETKPATDLVQNNNPTYQRPNNVINDKFKNNPRYQGLNNNEAKPAVLPEVPVNVREEPQIDNTDTGAPGYMASPSNLYDDSENPDTVQNAYKSRPRYNGFRPYKPYGKRGFNTKPIIENSFYRNPQNFLPIQVVNGPTTIVGGPVTGFQVPDISPVFADVIALPDGTYIDKPLNEKNVNTPIVNKAPGEVKTEEEKTPQEIVPTVGNDLEKVQPSNDLDDPKVISVGNKQDQTPAAAETPNKLTPEKDEPVNEVPNAGPTTILGNKPATDAQVPNISPALADVTTPTPDKLGKENNDNTEPEKATESEIVKTIEEKLPQAATAVNSSEDEEAKSSVDDVSSEVPKTIPENSPVNDAQVPDISPAFADVIALPNGTYVDRPISKNDTNTPSDNEPSDTGSQISETAFINVIVQPDGTLVPTNGGEVLTRDDNKIPIDVGSLFEIIAQKFAKGKEEPKTVENGTKDTIPSTQDEKDSLDSTNVGEVSEDNNKVPSDSAPVETDKIDEKTEKTNVESSLTKESPVGNNLENVDANEASTESTRKRKHKKDKSRKHKKTKKAVDEDGAAKNDDLVKDLNDADKDGTKKVDKIESIETSKTDTLDGVNEKISKKHKHKKGKRKHRKGGKHSKNNNLTDGEEKTQTVDDATITEEQQTISKESDLSETVHVKKHKSKRSKNSEVRKNKKKHSKRNKGKKTETDDVVNDDSEVKSDKTDVLIEKDETKDTETLSKEKALSDEVVEQAVTSGDSKDSKGKRHHGKSGKDEKSTTERRHKKDKKSKKHKSKHNIDVTEQVDEQSTQEESSAVKKDQESSISEKNEDTNTNDIEAINSDVKNVTDDVSTDTKDKIEKVEDTDDKTSITNSDVTGDEQTVENTVDTAAGKKKPSDSNGEETEGDDENSGKSDKSTTKDTKSGKGDEERNLSEAKIIRKLTRHYKLYYPKRKAVSKTTDSVAEQEKEADTKVDEIKEKLDDSDSSNSGTDSENETEDDDQTKSDADKTKLKKHHVRSHKHKGKVSKSNNSEISSETELKITKKSKSKQSKEKTESSKLETDEDLEQNDEVTEDEETNEINESKETIKSKVSKAHNTKTKSTKKVKRNVEKTAEEIVDENVTETTKTSDENLSETVNHSDEESEDDNNSEYLV</sequence>
<feature type="region of interest" description="Disordered" evidence="1">
    <location>
        <begin position="1138"/>
        <end position="1178"/>
    </location>
</feature>
<name>A0A7E5X553_TRINI</name>
<feature type="region of interest" description="Disordered" evidence="1">
    <location>
        <begin position="250"/>
        <end position="277"/>
    </location>
</feature>
<feature type="compositionally biased region" description="Basic and acidic residues" evidence="1">
    <location>
        <begin position="1523"/>
        <end position="1552"/>
    </location>
</feature>
<feature type="compositionally biased region" description="Basic and acidic residues" evidence="1">
    <location>
        <begin position="1770"/>
        <end position="1788"/>
    </location>
</feature>
<feature type="compositionally biased region" description="Basic residues" evidence="1">
    <location>
        <begin position="1816"/>
        <end position="1831"/>
    </location>
</feature>
<feature type="region of interest" description="Disordered" evidence="1">
    <location>
        <begin position="24"/>
        <end position="125"/>
    </location>
</feature>
<organism evidence="2 3">
    <name type="scientific">Trichoplusia ni</name>
    <name type="common">Cabbage looper</name>
    <dbReference type="NCBI Taxonomy" id="7111"/>
    <lineage>
        <taxon>Eukaryota</taxon>
        <taxon>Metazoa</taxon>
        <taxon>Ecdysozoa</taxon>
        <taxon>Arthropoda</taxon>
        <taxon>Hexapoda</taxon>
        <taxon>Insecta</taxon>
        <taxon>Pterygota</taxon>
        <taxon>Neoptera</taxon>
        <taxon>Endopterygota</taxon>
        <taxon>Lepidoptera</taxon>
        <taxon>Glossata</taxon>
        <taxon>Ditrysia</taxon>
        <taxon>Noctuoidea</taxon>
        <taxon>Noctuidae</taxon>
        <taxon>Plusiinae</taxon>
        <taxon>Trichoplusia</taxon>
    </lineage>
</organism>
<feature type="compositionally biased region" description="Acidic residues" evidence="1">
    <location>
        <begin position="1705"/>
        <end position="1714"/>
    </location>
</feature>
<feature type="compositionally biased region" description="Acidic residues" evidence="1">
    <location>
        <begin position="1947"/>
        <end position="1959"/>
    </location>
</feature>
<feature type="compositionally biased region" description="Basic residues" evidence="1">
    <location>
        <begin position="1426"/>
        <end position="1446"/>
    </location>
</feature>
<dbReference type="InParanoid" id="A0A7E5X553"/>
<feature type="compositionally biased region" description="Basic and acidic residues" evidence="1">
    <location>
        <begin position="1658"/>
        <end position="1667"/>
    </location>
</feature>
<feature type="compositionally biased region" description="Polar residues" evidence="1">
    <location>
        <begin position="690"/>
        <end position="712"/>
    </location>
</feature>
<reference evidence="3" key="1">
    <citation type="submission" date="2025-08" db="UniProtKB">
        <authorList>
            <consortium name="RefSeq"/>
        </authorList>
    </citation>
    <scope>IDENTIFICATION</scope>
</reference>